<dbReference type="PIRSF" id="PIRSF004846">
    <property type="entry name" value="ModA"/>
    <property type="match status" value="1"/>
</dbReference>
<dbReference type="RefSeq" id="WP_377469281.1">
    <property type="nucleotide sequence ID" value="NZ_JBHUHV010000018.1"/>
</dbReference>
<evidence type="ECO:0000256" key="3">
    <source>
        <dbReference type="ARBA" id="ARBA00022729"/>
    </source>
</evidence>
<gene>
    <name evidence="4" type="primary">modA</name>
    <name evidence="4" type="ORF">ACFSKU_05180</name>
</gene>
<accession>A0ABW4WWM9</accession>
<evidence type="ECO:0000256" key="1">
    <source>
        <dbReference type="ARBA" id="ARBA00009175"/>
    </source>
</evidence>
<dbReference type="InterPro" id="IPR044084">
    <property type="entry name" value="AvModA-like_subst-bd"/>
</dbReference>
<dbReference type="PANTHER" id="PTHR30632:SF14">
    <property type="entry name" value="TUNGSTATE_MOLYBDATE_CHROMATE-BINDING PROTEIN MODA"/>
    <property type="match status" value="1"/>
</dbReference>
<dbReference type="InterPro" id="IPR005950">
    <property type="entry name" value="ModA"/>
</dbReference>
<proteinExistence type="inferred from homology"/>
<name>A0ABW4WWM9_9BACT</name>
<dbReference type="Proteomes" id="UP001597369">
    <property type="component" value="Unassembled WGS sequence"/>
</dbReference>
<dbReference type="PANTHER" id="PTHR30632">
    <property type="entry name" value="MOLYBDATE-BINDING PERIPLASMIC PROTEIN"/>
    <property type="match status" value="1"/>
</dbReference>
<dbReference type="InterPro" id="IPR050682">
    <property type="entry name" value="ModA/WtpA"/>
</dbReference>
<keyword evidence="5" id="KW-1185">Reference proteome</keyword>
<dbReference type="CDD" id="cd13539">
    <property type="entry name" value="PBP2_AvModA"/>
    <property type="match status" value="1"/>
</dbReference>
<evidence type="ECO:0000313" key="4">
    <source>
        <dbReference type="EMBL" id="MFD2066267.1"/>
    </source>
</evidence>
<organism evidence="4 5">
    <name type="scientific">Pontibacter silvestris</name>
    <dbReference type="NCBI Taxonomy" id="2305183"/>
    <lineage>
        <taxon>Bacteria</taxon>
        <taxon>Pseudomonadati</taxon>
        <taxon>Bacteroidota</taxon>
        <taxon>Cytophagia</taxon>
        <taxon>Cytophagales</taxon>
        <taxon>Hymenobacteraceae</taxon>
        <taxon>Pontibacter</taxon>
    </lineage>
</organism>
<reference evidence="5" key="1">
    <citation type="journal article" date="2019" name="Int. J. Syst. Evol. Microbiol.">
        <title>The Global Catalogue of Microorganisms (GCM) 10K type strain sequencing project: providing services to taxonomists for standard genome sequencing and annotation.</title>
        <authorList>
            <consortium name="The Broad Institute Genomics Platform"/>
            <consortium name="The Broad Institute Genome Sequencing Center for Infectious Disease"/>
            <person name="Wu L."/>
            <person name="Ma J."/>
        </authorList>
    </citation>
    <scope>NUCLEOTIDE SEQUENCE [LARGE SCALE GENOMIC DNA]</scope>
    <source>
        <strain evidence="5">JCM 16545</strain>
    </source>
</reference>
<comment type="caution">
    <text evidence="4">The sequence shown here is derived from an EMBL/GenBank/DDBJ whole genome shotgun (WGS) entry which is preliminary data.</text>
</comment>
<protein>
    <submittedName>
        <fullName evidence="4">Molybdate ABC transporter substrate-binding protein</fullName>
    </submittedName>
</protein>
<sequence>MIATAANVQFAMEELTKTFTEETGIPAEIVLGSSGKLTAQIKEGAPFDVFVSANMKYPEELHRSGLATAAPKVYANGKLILWMLQEEGEPGFEKLTNAAVMHIAIANPKNAPYGIAAQEALQYLGFYEEVKDKLVYGESISQTNQFILSGTAAAGFTAKSVVLSPELKGKGKWIEVPQESYAPIQQGVVILKKEGKSMAEAEKFYTFLFSDKARSILQSYGYSIN</sequence>
<evidence type="ECO:0000313" key="5">
    <source>
        <dbReference type="Proteomes" id="UP001597369"/>
    </source>
</evidence>
<comment type="similarity">
    <text evidence="1">Belongs to the bacterial solute-binding protein ModA family.</text>
</comment>
<evidence type="ECO:0000256" key="2">
    <source>
        <dbReference type="ARBA" id="ARBA00022723"/>
    </source>
</evidence>
<dbReference type="EMBL" id="JBHUHV010000018">
    <property type="protein sequence ID" value="MFD2066267.1"/>
    <property type="molecule type" value="Genomic_DNA"/>
</dbReference>
<dbReference type="Pfam" id="PF13531">
    <property type="entry name" value="SBP_bac_11"/>
    <property type="match status" value="1"/>
</dbReference>
<dbReference type="SUPFAM" id="SSF53850">
    <property type="entry name" value="Periplasmic binding protein-like II"/>
    <property type="match status" value="1"/>
</dbReference>
<keyword evidence="2" id="KW-0479">Metal-binding</keyword>
<dbReference type="Gene3D" id="3.40.190.10">
    <property type="entry name" value="Periplasmic binding protein-like II"/>
    <property type="match status" value="2"/>
</dbReference>
<keyword evidence="3" id="KW-0732">Signal</keyword>
<dbReference type="NCBIfam" id="TIGR01256">
    <property type="entry name" value="modA"/>
    <property type="match status" value="1"/>
</dbReference>